<dbReference type="RefSeq" id="WP_142455844.1">
    <property type="nucleotide sequence ID" value="NZ_FXTP01000017.1"/>
</dbReference>
<dbReference type="SUPFAM" id="SSF51735">
    <property type="entry name" value="NAD(P)-binding Rossmann-fold domains"/>
    <property type="match status" value="1"/>
</dbReference>
<evidence type="ECO:0000256" key="1">
    <source>
        <dbReference type="SAM" id="Phobius"/>
    </source>
</evidence>
<sequence length="374" mass="42630">MSAFSILILGGYGNVSRYLCDFILQHTDVSIIISGRNPCKAEAFKKELSNKHSASRIDTREVDASQTNSLVEAFKGADFIINSASTLEHTSNIIEALLITKKNYYDLLTSSPQKLKQLKDAEKTFIKNDQCIITDGGFHPGIPLAMVKYASKEFDVLHQANVGSLLNIDWKFEKSSQDTIDEFIREMKDYDPTAYADGRWQKLGYRSAKHFDFGEPFGRKTCVPMKLEEMTYAPFLYPSLQETGFYIAGFNWFTDFVVMPLLFLGINMFPQKRLNRLTSLFRWSLKKFNRQPYKIILQLEAKGVKESHPKNYRLMISHNDGYALTAISATAYLFQYLDGTIGEAGLHFQANMVNPDRFIEDLNSLGCTIDEKQL</sequence>
<evidence type="ECO:0000259" key="2">
    <source>
        <dbReference type="Pfam" id="PF03435"/>
    </source>
</evidence>
<keyword evidence="1" id="KW-1133">Transmembrane helix</keyword>
<feature type="domain" description="Saccharopine dehydrogenase NADP binding" evidence="2">
    <location>
        <begin position="6"/>
        <end position="115"/>
    </location>
</feature>
<feature type="transmembrane region" description="Helical" evidence="1">
    <location>
        <begin position="245"/>
        <end position="266"/>
    </location>
</feature>
<dbReference type="EMBL" id="FXTP01000017">
    <property type="protein sequence ID" value="SMO93839.1"/>
    <property type="molecule type" value="Genomic_DNA"/>
</dbReference>
<reference evidence="3 4" key="1">
    <citation type="submission" date="2017-05" db="EMBL/GenBank/DDBJ databases">
        <authorList>
            <person name="Varghese N."/>
            <person name="Submissions S."/>
        </authorList>
    </citation>
    <scope>NUCLEOTIDE SEQUENCE [LARGE SCALE GENOMIC DNA]</scope>
    <source>
        <strain evidence="3 4">DSM 21985</strain>
    </source>
</reference>
<keyword evidence="1" id="KW-0812">Transmembrane</keyword>
<dbReference type="PANTHER" id="PTHR43796">
    <property type="entry name" value="CARBOXYNORSPERMIDINE SYNTHASE"/>
    <property type="match status" value="1"/>
</dbReference>
<dbReference type="InterPro" id="IPR036291">
    <property type="entry name" value="NAD(P)-bd_dom_sf"/>
</dbReference>
<dbReference type="Proteomes" id="UP000317557">
    <property type="component" value="Unassembled WGS sequence"/>
</dbReference>
<dbReference type="InterPro" id="IPR005097">
    <property type="entry name" value="Sacchrp_dh_NADP-bd"/>
</dbReference>
<evidence type="ECO:0000313" key="4">
    <source>
        <dbReference type="Proteomes" id="UP000317557"/>
    </source>
</evidence>
<gene>
    <name evidence="3" type="ORF">SAMN06265219_11713</name>
</gene>
<proteinExistence type="predicted"/>
<protein>
    <submittedName>
        <fullName evidence="3">Saccharopine dehydrogenase (NAD+, L-lysine forming)</fullName>
    </submittedName>
</protein>
<dbReference type="Pfam" id="PF03435">
    <property type="entry name" value="Sacchrp_dh_NADP"/>
    <property type="match status" value="1"/>
</dbReference>
<dbReference type="PANTHER" id="PTHR43796:SF2">
    <property type="entry name" value="CARBOXYNORSPERMIDINE SYNTHASE"/>
    <property type="match status" value="1"/>
</dbReference>
<evidence type="ECO:0000313" key="3">
    <source>
        <dbReference type="EMBL" id="SMO93839.1"/>
    </source>
</evidence>
<dbReference type="AlphaFoldDB" id="A0A521FCF3"/>
<dbReference type="OrthoDB" id="9771991at2"/>
<organism evidence="3 4">
    <name type="scientific">Gracilimonas mengyeensis</name>
    <dbReference type="NCBI Taxonomy" id="1302730"/>
    <lineage>
        <taxon>Bacteria</taxon>
        <taxon>Pseudomonadati</taxon>
        <taxon>Balneolota</taxon>
        <taxon>Balneolia</taxon>
        <taxon>Balneolales</taxon>
        <taxon>Balneolaceae</taxon>
        <taxon>Gracilimonas</taxon>
    </lineage>
</organism>
<keyword evidence="4" id="KW-1185">Reference proteome</keyword>
<accession>A0A521FCF3</accession>
<dbReference type="Gene3D" id="3.40.50.720">
    <property type="entry name" value="NAD(P)-binding Rossmann-like Domain"/>
    <property type="match status" value="1"/>
</dbReference>
<keyword evidence="1" id="KW-0472">Membrane</keyword>
<name>A0A521FCF3_9BACT</name>
<dbReference type="Gene3D" id="3.30.360.10">
    <property type="entry name" value="Dihydrodipicolinate Reductase, domain 2"/>
    <property type="match status" value="1"/>
</dbReference>